<evidence type="ECO:0000256" key="4">
    <source>
        <dbReference type="ARBA" id="ARBA00022475"/>
    </source>
</evidence>
<keyword evidence="6 8" id="KW-1133">Transmembrane helix</keyword>
<dbReference type="RefSeq" id="WP_107195353.1">
    <property type="nucleotide sequence ID" value="NZ_CP029462.1"/>
</dbReference>
<gene>
    <name evidence="9" type="ORF">DKB62_07505</name>
</gene>
<comment type="similarity">
    <text evidence="2 8">Belongs to the 4-toluene sulfonate uptake permease (TSUP) (TC 2.A.102) family.</text>
</comment>
<dbReference type="GO" id="GO:0005886">
    <property type="term" value="C:plasma membrane"/>
    <property type="evidence" value="ECO:0007669"/>
    <property type="project" value="UniProtKB-SubCell"/>
</dbReference>
<proteinExistence type="inferred from homology"/>
<evidence type="ECO:0000256" key="1">
    <source>
        <dbReference type="ARBA" id="ARBA00004651"/>
    </source>
</evidence>
<evidence type="ECO:0000256" key="6">
    <source>
        <dbReference type="ARBA" id="ARBA00022989"/>
    </source>
</evidence>
<feature type="transmembrane region" description="Helical" evidence="8">
    <location>
        <begin position="6"/>
        <end position="37"/>
    </location>
</feature>
<keyword evidence="5 8" id="KW-0812">Transmembrane</keyword>
<feature type="transmembrane region" description="Helical" evidence="8">
    <location>
        <begin position="125"/>
        <end position="152"/>
    </location>
</feature>
<dbReference type="InterPro" id="IPR002781">
    <property type="entry name" value="TM_pro_TauE-like"/>
</dbReference>
<feature type="transmembrane region" description="Helical" evidence="8">
    <location>
        <begin position="44"/>
        <end position="64"/>
    </location>
</feature>
<name>A0A346AZX6_9FIRM</name>
<evidence type="ECO:0000256" key="2">
    <source>
        <dbReference type="ARBA" id="ARBA00009142"/>
    </source>
</evidence>
<dbReference type="EMBL" id="CP029462">
    <property type="protein sequence ID" value="AXL21419.1"/>
    <property type="molecule type" value="Genomic_DNA"/>
</dbReference>
<organism evidence="9 10">
    <name type="scientific">Megasphaera stantonii</name>
    <dbReference type="NCBI Taxonomy" id="2144175"/>
    <lineage>
        <taxon>Bacteria</taxon>
        <taxon>Bacillati</taxon>
        <taxon>Bacillota</taxon>
        <taxon>Negativicutes</taxon>
        <taxon>Veillonellales</taxon>
        <taxon>Veillonellaceae</taxon>
        <taxon>Megasphaera</taxon>
    </lineage>
</organism>
<reference evidence="9 10" key="1">
    <citation type="submission" date="2018-05" db="EMBL/GenBank/DDBJ databases">
        <title>Complete genome sequence of Megasphaera sp. AJH120T, isolated from the ceca of a chicken.</title>
        <authorList>
            <person name="Maki J."/>
            <person name="Looft T."/>
        </authorList>
    </citation>
    <scope>NUCLEOTIDE SEQUENCE [LARGE SCALE GENOMIC DNA]</scope>
    <source>
        <strain evidence="9 10">AJH120</strain>
    </source>
</reference>
<accession>A0A346AZX6</accession>
<evidence type="ECO:0000256" key="3">
    <source>
        <dbReference type="ARBA" id="ARBA00022448"/>
    </source>
</evidence>
<dbReference type="PANTHER" id="PTHR30269:SF37">
    <property type="entry name" value="MEMBRANE TRANSPORTER PROTEIN"/>
    <property type="match status" value="1"/>
</dbReference>
<sequence>MVEEILFLLVLFGANVIQGITGFAGTLLAMPASILLIGPDKAKAILNIMAVLSCSIIAVQSLRYVDVRELLKIIAAMLVGMGVGMYAYAVCPLTYLIPVYGAFVMAVGARNLYAKKAPSFSRKGAWAVLLGAGVVHGMFVSGRALLVVYAAATFRDKEVFRSTLAAVWVILNGLLMGKDFFSGVYDGDVVFLTAVSVVPLAAAIYVGTAIHRRINQALFMKLSYALLILSGAMLVL</sequence>
<protein>
    <recommendedName>
        <fullName evidence="8">Probable membrane transporter protein</fullName>
    </recommendedName>
</protein>
<feature type="transmembrane region" description="Helical" evidence="8">
    <location>
        <begin position="189"/>
        <end position="206"/>
    </location>
</feature>
<evidence type="ECO:0000256" key="5">
    <source>
        <dbReference type="ARBA" id="ARBA00022692"/>
    </source>
</evidence>
<dbReference type="Proteomes" id="UP000254337">
    <property type="component" value="Chromosome"/>
</dbReference>
<evidence type="ECO:0000313" key="9">
    <source>
        <dbReference type="EMBL" id="AXL21419.1"/>
    </source>
</evidence>
<feature type="transmembrane region" description="Helical" evidence="8">
    <location>
        <begin position="159"/>
        <end position="177"/>
    </location>
</feature>
<dbReference type="AlphaFoldDB" id="A0A346AZX6"/>
<dbReference type="OrthoDB" id="7843147at2"/>
<keyword evidence="3" id="KW-0813">Transport</keyword>
<dbReference type="PANTHER" id="PTHR30269">
    <property type="entry name" value="TRANSMEMBRANE PROTEIN YFCA"/>
    <property type="match status" value="1"/>
</dbReference>
<feature type="transmembrane region" description="Helical" evidence="8">
    <location>
        <begin position="218"/>
        <end position="235"/>
    </location>
</feature>
<evidence type="ECO:0000313" key="10">
    <source>
        <dbReference type="Proteomes" id="UP000254337"/>
    </source>
</evidence>
<evidence type="ECO:0000256" key="7">
    <source>
        <dbReference type="ARBA" id="ARBA00023136"/>
    </source>
</evidence>
<dbReference type="InterPro" id="IPR052017">
    <property type="entry name" value="TSUP"/>
</dbReference>
<keyword evidence="10" id="KW-1185">Reference proteome</keyword>
<dbReference type="KEGG" id="meg:DKB62_07505"/>
<dbReference type="Pfam" id="PF01925">
    <property type="entry name" value="TauE"/>
    <property type="match status" value="1"/>
</dbReference>
<keyword evidence="4 8" id="KW-1003">Cell membrane</keyword>
<evidence type="ECO:0000256" key="8">
    <source>
        <dbReference type="RuleBase" id="RU363041"/>
    </source>
</evidence>
<feature type="transmembrane region" description="Helical" evidence="8">
    <location>
        <begin position="95"/>
        <end position="113"/>
    </location>
</feature>
<comment type="subcellular location">
    <subcellularLocation>
        <location evidence="1 8">Cell membrane</location>
        <topology evidence="1 8">Multi-pass membrane protein</topology>
    </subcellularLocation>
</comment>
<keyword evidence="7 8" id="KW-0472">Membrane</keyword>